<proteinExistence type="inferred from homology"/>
<accession>A0A369AVQ1</accession>
<feature type="domain" description="Isochorismatase-like" evidence="3">
    <location>
        <begin position="4"/>
        <end position="153"/>
    </location>
</feature>
<evidence type="ECO:0000313" key="5">
    <source>
        <dbReference type="Proteomes" id="UP000288197"/>
    </source>
</evidence>
<dbReference type="AlphaFoldDB" id="A0A369AVQ1"/>
<dbReference type="PANTHER" id="PTHR43540:SF1">
    <property type="entry name" value="ISOCHORISMATASE HYDROLASE"/>
    <property type="match status" value="1"/>
</dbReference>
<dbReference type="InterPro" id="IPR000868">
    <property type="entry name" value="Isochorismatase-like_dom"/>
</dbReference>
<dbReference type="OrthoDB" id="9785724at2"/>
<evidence type="ECO:0000313" key="4">
    <source>
        <dbReference type="EMBL" id="RSU01899.1"/>
    </source>
</evidence>
<dbReference type="EMBL" id="NGJX01000006">
    <property type="protein sequence ID" value="RSU01899.1"/>
    <property type="molecule type" value="Genomic_DNA"/>
</dbReference>
<dbReference type="InterPro" id="IPR036380">
    <property type="entry name" value="Isochorismatase-like_sf"/>
</dbReference>
<dbReference type="CDD" id="cd01014">
    <property type="entry name" value="nicotinamidase_related"/>
    <property type="match status" value="1"/>
</dbReference>
<gene>
    <name evidence="4" type="ORF">CBF32_07900</name>
</gene>
<keyword evidence="5" id="KW-1185">Reference proteome</keyword>
<sequence>MKKALLIIDVQNDYFKHGKMELHLPEEALMKINKLEDYFIEKKQPIIYVQHIKEQGSADFFERGTKGVLLHEKLKINSSSIIIEKQFPNSFFKTNLKEVLETLDIQQVIITGMMTHMCIDSTTRASKEYGYDPILISDATATKSLTFKNHEINAENVQLSFLSALTNFSNVVTTNKYLK</sequence>
<dbReference type="Gene3D" id="3.40.50.850">
    <property type="entry name" value="Isochorismatase-like"/>
    <property type="match status" value="1"/>
</dbReference>
<dbReference type="Proteomes" id="UP000288197">
    <property type="component" value="Unassembled WGS sequence"/>
</dbReference>
<evidence type="ECO:0000256" key="1">
    <source>
        <dbReference type="ARBA" id="ARBA00006336"/>
    </source>
</evidence>
<keyword evidence="2 4" id="KW-0378">Hydrolase</keyword>
<dbReference type="RefSeq" id="WP_114289755.1">
    <property type="nucleotide sequence ID" value="NZ_JBEFPH010000004.1"/>
</dbReference>
<dbReference type="SUPFAM" id="SSF52499">
    <property type="entry name" value="Isochorismatase-like hydrolases"/>
    <property type="match status" value="1"/>
</dbReference>
<reference evidence="4 5" key="1">
    <citation type="submission" date="2017-05" db="EMBL/GenBank/DDBJ databases">
        <title>Vagococcus spp. assemblies.</title>
        <authorList>
            <person name="Gulvik C.A."/>
        </authorList>
    </citation>
    <scope>NUCLEOTIDE SEQUENCE [LARGE SCALE GENOMIC DNA]</scope>
    <source>
        <strain evidence="4 5">NCFB 2497</strain>
    </source>
</reference>
<dbReference type="InterPro" id="IPR050272">
    <property type="entry name" value="Isochorismatase-like_hydrls"/>
</dbReference>
<name>A0A369AVQ1_9ENTE</name>
<comment type="similarity">
    <text evidence="1">Belongs to the isochorismatase family.</text>
</comment>
<dbReference type="PANTHER" id="PTHR43540">
    <property type="entry name" value="PEROXYUREIDOACRYLATE/UREIDOACRYLATE AMIDOHYDROLASE-RELATED"/>
    <property type="match status" value="1"/>
</dbReference>
<dbReference type="Pfam" id="PF00857">
    <property type="entry name" value="Isochorismatase"/>
    <property type="match status" value="1"/>
</dbReference>
<dbReference type="GO" id="GO:0016787">
    <property type="term" value="F:hydrolase activity"/>
    <property type="evidence" value="ECO:0007669"/>
    <property type="project" value="UniProtKB-KW"/>
</dbReference>
<organism evidence="4 5">
    <name type="scientific">Vagococcus fluvialis</name>
    <dbReference type="NCBI Taxonomy" id="2738"/>
    <lineage>
        <taxon>Bacteria</taxon>
        <taxon>Bacillati</taxon>
        <taxon>Bacillota</taxon>
        <taxon>Bacilli</taxon>
        <taxon>Lactobacillales</taxon>
        <taxon>Enterococcaceae</taxon>
        <taxon>Vagococcus</taxon>
    </lineage>
</organism>
<protein>
    <submittedName>
        <fullName evidence="4">Cysteine hydrolase</fullName>
    </submittedName>
</protein>
<evidence type="ECO:0000259" key="3">
    <source>
        <dbReference type="Pfam" id="PF00857"/>
    </source>
</evidence>
<evidence type="ECO:0000256" key="2">
    <source>
        <dbReference type="ARBA" id="ARBA00022801"/>
    </source>
</evidence>
<comment type="caution">
    <text evidence="4">The sequence shown here is derived from an EMBL/GenBank/DDBJ whole genome shotgun (WGS) entry which is preliminary data.</text>
</comment>
<dbReference type="GeneID" id="63146579"/>